<dbReference type="Pfam" id="PF03936">
    <property type="entry name" value="Terpene_synth_C"/>
    <property type="match status" value="1"/>
</dbReference>
<dbReference type="InterPro" id="IPR005630">
    <property type="entry name" value="Terpene_synthase_metal-bd"/>
</dbReference>
<dbReference type="InterPro" id="IPR050148">
    <property type="entry name" value="Terpene_synthase-like"/>
</dbReference>
<evidence type="ECO:0000256" key="1">
    <source>
        <dbReference type="ARBA" id="ARBA00022723"/>
    </source>
</evidence>
<dbReference type="InterPro" id="IPR008949">
    <property type="entry name" value="Isoprenoid_synthase_dom_sf"/>
</dbReference>
<dbReference type="PANTHER" id="PTHR31225">
    <property type="entry name" value="OS04G0344100 PROTEIN-RELATED"/>
    <property type="match status" value="1"/>
</dbReference>
<dbReference type="PANTHER" id="PTHR31225:SF186">
    <property type="entry name" value="TAU-CADINOL SYNTHASE"/>
    <property type="match status" value="1"/>
</dbReference>
<evidence type="ECO:0000313" key="3">
    <source>
        <dbReference type="EMBL" id="WVZ92830.1"/>
    </source>
</evidence>
<keyword evidence="4" id="KW-1185">Reference proteome</keyword>
<dbReference type="GO" id="GO:0010333">
    <property type="term" value="F:terpene synthase activity"/>
    <property type="evidence" value="ECO:0007669"/>
    <property type="project" value="InterPro"/>
</dbReference>
<reference evidence="3 4" key="1">
    <citation type="submission" date="2024-02" db="EMBL/GenBank/DDBJ databases">
        <title>High-quality chromosome-scale genome assembly of Pensacola bahiagrass (Paspalum notatum Flugge var. saurae).</title>
        <authorList>
            <person name="Vega J.M."/>
            <person name="Podio M."/>
            <person name="Orjuela J."/>
            <person name="Siena L.A."/>
            <person name="Pessino S.C."/>
            <person name="Combes M.C."/>
            <person name="Mariac C."/>
            <person name="Albertini E."/>
            <person name="Pupilli F."/>
            <person name="Ortiz J.P.A."/>
            <person name="Leblanc O."/>
        </authorList>
    </citation>
    <scope>NUCLEOTIDE SEQUENCE [LARGE SCALE GENOMIC DNA]</scope>
    <source>
        <strain evidence="3">R1</strain>
        <tissue evidence="3">Leaf</tissue>
    </source>
</reference>
<sequence>MILAKMFLLTSLLDDTYDVRATLEESRELNKAIDRWDESDISLLPEYLKKFFVKVISTFREFEDELEPHEKYRNAYNRKGVKPTKLQFQNLSKYYLQEAEWFHHGYTPSFKDQVNVSVITAGGQVLTIGLLVGMGDVATKEAFEWAIGNTDTIWACGEVSRFMDDMSAFKNGRNKLDVASSVECYIKEHNVTSDVALAKIGSFVEDAWKTINQAPFKYPALLPVVQGVTSLAKSMTLLLVNMHVRPAHVVGVGERIVGGSSCHRFVTVRSGSNAVAMSSSTLSMRSAEELVDAEWEADVGVDGWWSASSNYRWA</sequence>
<name>A0AAQ3XC34_PASNO</name>
<proteinExistence type="predicted"/>
<dbReference type="Gene3D" id="1.10.600.10">
    <property type="entry name" value="Farnesyl Diphosphate Synthase"/>
    <property type="match status" value="1"/>
</dbReference>
<dbReference type="AlphaFoldDB" id="A0AAQ3XC34"/>
<accession>A0AAQ3XC34</accession>
<dbReference type="SUPFAM" id="SSF48576">
    <property type="entry name" value="Terpenoid synthases"/>
    <property type="match status" value="1"/>
</dbReference>
<feature type="domain" description="Terpene synthase metal-binding" evidence="2">
    <location>
        <begin position="1"/>
        <end position="210"/>
    </location>
</feature>
<organism evidence="3 4">
    <name type="scientific">Paspalum notatum var. saurae</name>
    <dbReference type="NCBI Taxonomy" id="547442"/>
    <lineage>
        <taxon>Eukaryota</taxon>
        <taxon>Viridiplantae</taxon>
        <taxon>Streptophyta</taxon>
        <taxon>Embryophyta</taxon>
        <taxon>Tracheophyta</taxon>
        <taxon>Spermatophyta</taxon>
        <taxon>Magnoliopsida</taxon>
        <taxon>Liliopsida</taxon>
        <taxon>Poales</taxon>
        <taxon>Poaceae</taxon>
        <taxon>PACMAD clade</taxon>
        <taxon>Panicoideae</taxon>
        <taxon>Andropogonodae</taxon>
        <taxon>Paspaleae</taxon>
        <taxon>Paspalinae</taxon>
        <taxon>Paspalum</taxon>
    </lineage>
</organism>
<keyword evidence="1" id="KW-0479">Metal-binding</keyword>
<dbReference type="Proteomes" id="UP001341281">
    <property type="component" value="Chromosome 09"/>
</dbReference>
<evidence type="ECO:0000313" key="4">
    <source>
        <dbReference type="Proteomes" id="UP001341281"/>
    </source>
</evidence>
<dbReference type="GO" id="GO:0000287">
    <property type="term" value="F:magnesium ion binding"/>
    <property type="evidence" value="ECO:0007669"/>
    <property type="project" value="InterPro"/>
</dbReference>
<evidence type="ECO:0000259" key="2">
    <source>
        <dbReference type="Pfam" id="PF03936"/>
    </source>
</evidence>
<dbReference type="GO" id="GO:0016114">
    <property type="term" value="P:terpenoid biosynthetic process"/>
    <property type="evidence" value="ECO:0007669"/>
    <property type="project" value="InterPro"/>
</dbReference>
<protein>
    <recommendedName>
        <fullName evidence="2">Terpene synthase metal-binding domain-containing protein</fullName>
    </recommendedName>
</protein>
<dbReference type="EMBL" id="CP144753">
    <property type="protein sequence ID" value="WVZ92830.1"/>
    <property type="molecule type" value="Genomic_DNA"/>
</dbReference>
<gene>
    <name evidence="3" type="ORF">U9M48_038868</name>
</gene>